<dbReference type="PANTHER" id="PTHR43711:SF31">
    <property type="entry name" value="HISTIDINE KINASE"/>
    <property type="match status" value="1"/>
</dbReference>
<dbReference type="SMART" id="SM00388">
    <property type="entry name" value="HisKA"/>
    <property type="match status" value="1"/>
</dbReference>
<evidence type="ECO:0000259" key="9">
    <source>
        <dbReference type="PROSITE" id="PS50109"/>
    </source>
</evidence>
<dbReference type="CDD" id="cd16922">
    <property type="entry name" value="HATPase_EvgS-ArcB-TorS-like"/>
    <property type="match status" value="1"/>
</dbReference>
<dbReference type="FunFam" id="3.30.565.10:FF:000006">
    <property type="entry name" value="Sensor histidine kinase WalK"/>
    <property type="match status" value="1"/>
</dbReference>
<feature type="domain" description="Histidine kinase" evidence="9">
    <location>
        <begin position="247"/>
        <end position="469"/>
    </location>
</feature>
<feature type="transmembrane region" description="Helical" evidence="8">
    <location>
        <begin position="6"/>
        <end position="25"/>
    </location>
</feature>
<dbReference type="SUPFAM" id="SSF47384">
    <property type="entry name" value="Homodimeric domain of signal transducing histidine kinase"/>
    <property type="match status" value="1"/>
</dbReference>
<evidence type="ECO:0000256" key="5">
    <source>
        <dbReference type="ARBA" id="ARBA00022777"/>
    </source>
</evidence>
<gene>
    <name evidence="10" type="ORF">A2871_00655</name>
</gene>
<evidence type="ECO:0000313" key="10">
    <source>
        <dbReference type="EMBL" id="OGE19346.1"/>
    </source>
</evidence>
<accession>A0A1F5ISQ5</accession>
<dbReference type="InterPro" id="IPR050736">
    <property type="entry name" value="Sensor_HK_Regulatory"/>
</dbReference>
<dbReference type="Proteomes" id="UP000176336">
    <property type="component" value="Unassembled WGS sequence"/>
</dbReference>
<evidence type="ECO:0000256" key="8">
    <source>
        <dbReference type="SAM" id="Phobius"/>
    </source>
</evidence>
<evidence type="ECO:0000256" key="7">
    <source>
        <dbReference type="ARBA" id="ARBA00023136"/>
    </source>
</evidence>
<reference evidence="10 11" key="1">
    <citation type="journal article" date="2016" name="Nat. Commun.">
        <title>Thousands of microbial genomes shed light on interconnected biogeochemical processes in an aquifer system.</title>
        <authorList>
            <person name="Anantharaman K."/>
            <person name="Brown C.T."/>
            <person name="Hug L.A."/>
            <person name="Sharon I."/>
            <person name="Castelle C.J."/>
            <person name="Probst A.J."/>
            <person name="Thomas B.C."/>
            <person name="Singh A."/>
            <person name="Wilkins M.J."/>
            <person name="Karaoz U."/>
            <person name="Brodie E.L."/>
            <person name="Williams K.H."/>
            <person name="Hubbard S.S."/>
            <person name="Banfield J.F."/>
        </authorList>
    </citation>
    <scope>NUCLEOTIDE SEQUENCE [LARGE SCALE GENOMIC DNA]</scope>
</reference>
<keyword evidence="5" id="KW-0418">Kinase</keyword>
<dbReference type="SMART" id="SM00387">
    <property type="entry name" value="HATPase_c"/>
    <property type="match status" value="1"/>
</dbReference>
<keyword evidence="8" id="KW-0812">Transmembrane</keyword>
<dbReference type="GO" id="GO:0000155">
    <property type="term" value="F:phosphorelay sensor kinase activity"/>
    <property type="evidence" value="ECO:0007669"/>
    <property type="project" value="InterPro"/>
</dbReference>
<evidence type="ECO:0000256" key="3">
    <source>
        <dbReference type="ARBA" id="ARBA00022553"/>
    </source>
</evidence>
<organism evidence="10 11">
    <name type="scientific">Candidatus Daviesbacteria bacterium RIFCSPHIGHO2_01_FULL_41_23</name>
    <dbReference type="NCBI Taxonomy" id="1797764"/>
    <lineage>
        <taxon>Bacteria</taxon>
        <taxon>Candidatus Daviesiibacteriota</taxon>
    </lineage>
</organism>
<protein>
    <recommendedName>
        <fullName evidence="2">histidine kinase</fullName>
        <ecNumber evidence="2">2.7.13.3</ecNumber>
    </recommendedName>
</protein>
<dbReference type="SUPFAM" id="SSF55781">
    <property type="entry name" value="GAF domain-like"/>
    <property type="match status" value="1"/>
</dbReference>
<keyword evidence="6" id="KW-0902">Two-component regulatory system</keyword>
<dbReference type="PRINTS" id="PR00344">
    <property type="entry name" value="BCTRLSENSOR"/>
</dbReference>
<sequence>MLSLPVIVAIFVVVVVVIVIAIKFGKRVFGQIIQLSFQNKLLIALRHLDIAALPVTEVNPICQEIVNVIRSELGYFFGAIALIDNQAGGLRRIAISQAPELDILISRLPIEYQRQIVLLTETENLLVKVINTKQSLYTTQLYDIQKGVLPIEISYHLQKTINLKGLFIHPLVTKDGVIGVIYYATLIEKEKLSKFEFEIMNGFTRDVSRILENVFLYQDLKQTSKKLAIVNQQLKELDKLKDDFVSIASHELRTPMTAIRSYAWMALHRSDVPLSKTLEKYIARILISTERLINLVNDMLNVSRIESGRIEINPEPVDLLSLAHDIIDELYYSRSPAKKAEFAVLEKPIPKVLADPDKLRQVLLNLVGNSLKFTPNGGKIIFDFFTDGKVVETSVIDSGVGMSRDDLSKLFSKFGRLDNSYTAAATSGGTGLGLYISKKLVELMHGKIRANSEGLNKGSTFTVLLPVATADNMKNIDTYRVKPKGEAKGLESVAI</sequence>
<evidence type="ECO:0000313" key="11">
    <source>
        <dbReference type="Proteomes" id="UP000176336"/>
    </source>
</evidence>
<dbReference type="PANTHER" id="PTHR43711">
    <property type="entry name" value="TWO-COMPONENT HISTIDINE KINASE"/>
    <property type="match status" value="1"/>
</dbReference>
<evidence type="ECO:0000256" key="1">
    <source>
        <dbReference type="ARBA" id="ARBA00000085"/>
    </source>
</evidence>
<dbReference type="FunFam" id="1.10.287.130:FF:000001">
    <property type="entry name" value="Two-component sensor histidine kinase"/>
    <property type="match status" value="1"/>
</dbReference>
<comment type="caution">
    <text evidence="10">The sequence shown here is derived from an EMBL/GenBank/DDBJ whole genome shotgun (WGS) entry which is preliminary data.</text>
</comment>
<dbReference type="EMBL" id="MFCR01000003">
    <property type="protein sequence ID" value="OGE19346.1"/>
    <property type="molecule type" value="Genomic_DNA"/>
</dbReference>
<evidence type="ECO:0000256" key="6">
    <source>
        <dbReference type="ARBA" id="ARBA00023012"/>
    </source>
</evidence>
<dbReference type="Gene3D" id="3.30.565.10">
    <property type="entry name" value="Histidine kinase-like ATPase, C-terminal domain"/>
    <property type="match status" value="1"/>
</dbReference>
<name>A0A1F5ISQ5_9BACT</name>
<keyword evidence="8" id="KW-1133">Transmembrane helix</keyword>
<dbReference type="InterPro" id="IPR005467">
    <property type="entry name" value="His_kinase_dom"/>
</dbReference>
<dbReference type="InterPro" id="IPR036097">
    <property type="entry name" value="HisK_dim/P_sf"/>
</dbReference>
<dbReference type="Pfam" id="PF00512">
    <property type="entry name" value="HisKA"/>
    <property type="match status" value="1"/>
</dbReference>
<dbReference type="PROSITE" id="PS50109">
    <property type="entry name" value="HIS_KIN"/>
    <property type="match status" value="1"/>
</dbReference>
<dbReference type="Gene3D" id="1.10.287.130">
    <property type="match status" value="1"/>
</dbReference>
<dbReference type="AlphaFoldDB" id="A0A1F5ISQ5"/>
<proteinExistence type="predicted"/>
<dbReference type="EC" id="2.7.13.3" evidence="2"/>
<dbReference type="CDD" id="cd00082">
    <property type="entry name" value="HisKA"/>
    <property type="match status" value="1"/>
</dbReference>
<dbReference type="InterPro" id="IPR036890">
    <property type="entry name" value="HATPase_C_sf"/>
</dbReference>
<dbReference type="InterPro" id="IPR003661">
    <property type="entry name" value="HisK_dim/P_dom"/>
</dbReference>
<dbReference type="InterPro" id="IPR003594">
    <property type="entry name" value="HATPase_dom"/>
</dbReference>
<evidence type="ECO:0000256" key="2">
    <source>
        <dbReference type="ARBA" id="ARBA00012438"/>
    </source>
</evidence>
<keyword evidence="7 8" id="KW-0472">Membrane</keyword>
<comment type="catalytic activity">
    <reaction evidence="1">
        <text>ATP + protein L-histidine = ADP + protein N-phospho-L-histidine.</text>
        <dbReference type="EC" id="2.7.13.3"/>
    </reaction>
</comment>
<dbReference type="SUPFAM" id="SSF55874">
    <property type="entry name" value="ATPase domain of HSP90 chaperone/DNA topoisomerase II/histidine kinase"/>
    <property type="match status" value="1"/>
</dbReference>
<dbReference type="Pfam" id="PF02518">
    <property type="entry name" value="HATPase_c"/>
    <property type="match status" value="1"/>
</dbReference>
<evidence type="ECO:0000256" key="4">
    <source>
        <dbReference type="ARBA" id="ARBA00022679"/>
    </source>
</evidence>
<dbReference type="Gene3D" id="3.30.450.40">
    <property type="match status" value="1"/>
</dbReference>
<dbReference type="InterPro" id="IPR029016">
    <property type="entry name" value="GAF-like_dom_sf"/>
</dbReference>
<keyword evidence="3" id="KW-0597">Phosphoprotein</keyword>
<dbReference type="InterPro" id="IPR004358">
    <property type="entry name" value="Sig_transdc_His_kin-like_C"/>
</dbReference>
<keyword evidence="4" id="KW-0808">Transferase</keyword>